<name>A0ABV3CEB0_9ACTN</name>
<comment type="caution">
    <text evidence="2">The sequence shown here is derived from an EMBL/GenBank/DDBJ whole genome shotgun (WGS) entry which is preliminary data.</text>
</comment>
<proteinExistence type="predicted"/>
<sequence length="173" mass="18966">MRAHIGWWVGVASALIGIVAFVLTRLESDAPAFSEWQDQVNAICQQEIPSIGSKLEEATGSFVEMDEKSDPAQSERDAVSDKLEVAGSAFLHLAGSWQALEQPDDHQDGIKNLIRATSDLGHSYGAVAYAVSANEDTEQLITEQRGHHRLLALEVQALKLEQCQELVGEPEDW</sequence>
<organism evidence="2 3">
    <name type="scientific">Streptomyces narbonensis</name>
    <dbReference type="NCBI Taxonomy" id="67333"/>
    <lineage>
        <taxon>Bacteria</taxon>
        <taxon>Bacillati</taxon>
        <taxon>Actinomycetota</taxon>
        <taxon>Actinomycetes</taxon>
        <taxon>Kitasatosporales</taxon>
        <taxon>Streptomycetaceae</taxon>
        <taxon>Streptomyces</taxon>
    </lineage>
</organism>
<evidence type="ECO:0000256" key="1">
    <source>
        <dbReference type="SAM" id="Phobius"/>
    </source>
</evidence>
<evidence type="ECO:0008006" key="4">
    <source>
        <dbReference type="Google" id="ProtNLM"/>
    </source>
</evidence>
<dbReference type="Proteomes" id="UP001551329">
    <property type="component" value="Unassembled WGS sequence"/>
</dbReference>
<dbReference type="RefSeq" id="WP_358476614.1">
    <property type="nucleotide sequence ID" value="NZ_JBEZAE010000016.1"/>
</dbReference>
<reference evidence="2 3" key="1">
    <citation type="submission" date="2024-06" db="EMBL/GenBank/DDBJ databases">
        <title>The Natural Products Discovery Center: Release of the First 8490 Sequenced Strains for Exploring Actinobacteria Biosynthetic Diversity.</title>
        <authorList>
            <person name="Kalkreuter E."/>
            <person name="Kautsar S.A."/>
            <person name="Yang D."/>
            <person name="Bader C.D."/>
            <person name="Teijaro C.N."/>
            <person name="Fluegel L."/>
            <person name="Davis C.M."/>
            <person name="Simpson J.R."/>
            <person name="Lauterbach L."/>
            <person name="Steele A.D."/>
            <person name="Gui C."/>
            <person name="Meng S."/>
            <person name="Li G."/>
            <person name="Viehrig K."/>
            <person name="Ye F."/>
            <person name="Su P."/>
            <person name="Kiefer A.F."/>
            <person name="Nichols A."/>
            <person name="Cepeda A.J."/>
            <person name="Yan W."/>
            <person name="Fan B."/>
            <person name="Jiang Y."/>
            <person name="Adhikari A."/>
            <person name="Zheng C.-J."/>
            <person name="Schuster L."/>
            <person name="Cowan T.M."/>
            <person name="Smanski M.J."/>
            <person name="Chevrette M.G."/>
            <person name="De Carvalho L.P.S."/>
            <person name="Shen B."/>
        </authorList>
    </citation>
    <scope>NUCLEOTIDE SEQUENCE [LARGE SCALE GENOMIC DNA]</scope>
    <source>
        <strain evidence="2 3">NPDC045974</strain>
    </source>
</reference>
<dbReference type="EMBL" id="JBEZAE010000016">
    <property type="protein sequence ID" value="MEU7073114.1"/>
    <property type="molecule type" value="Genomic_DNA"/>
</dbReference>
<gene>
    <name evidence="2" type="ORF">AB0A88_23610</name>
</gene>
<keyword evidence="3" id="KW-1185">Reference proteome</keyword>
<keyword evidence="1" id="KW-1133">Transmembrane helix</keyword>
<keyword evidence="1" id="KW-0812">Transmembrane</keyword>
<feature type="transmembrane region" description="Helical" evidence="1">
    <location>
        <begin position="6"/>
        <end position="24"/>
    </location>
</feature>
<keyword evidence="1" id="KW-0472">Membrane</keyword>
<protein>
    <recommendedName>
        <fullName evidence="4">Secreted protein</fullName>
    </recommendedName>
</protein>
<evidence type="ECO:0000313" key="2">
    <source>
        <dbReference type="EMBL" id="MEU7073114.1"/>
    </source>
</evidence>
<evidence type="ECO:0000313" key="3">
    <source>
        <dbReference type="Proteomes" id="UP001551329"/>
    </source>
</evidence>
<accession>A0ABV3CEB0</accession>